<evidence type="ECO:0000256" key="1">
    <source>
        <dbReference type="SAM" id="SignalP"/>
    </source>
</evidence>
<organism evidence="3 4">
    <name type="scientific">Botryobasidium botryosum (strain FD-172 SS1)</name>
    <dbReference type="NCBI Taxonomy" id="930990"/>
    <lineage>
        <taxon>Eukaryota</taxon>
        <taxon>Fungi</taxon>
        <taxon>Dikarya</taxon>
        <taxon>Basidiomycota</taxon>
        <taxon>Agaricomycotina</taxon>
        <taxon>Agaricomycetes</taxon>
        <taxon>Cantharellales</taxon>
        <taxon>Botryobasidiaceae</taxon>
        <taxon>Botryobasidium</taxon>
    </lineage>
</organism>
<dbReference type="HOGENOM" id="CLU_033355_1_0_1"/>
<reference evidence="4" key="1">
    <citation type="journal article" date="2014" name="Proc. Natl. Acad. Sci. U.S.A.">
        <title>Extensive sampling of basidiomycete genomes demonstrates inadequacy of the white-rot/brown-rot paradigm for wood decay fungi.</title>
        <authorList>
            <person name="Riley R."/>
            <person name="Salamov A.A."/>
            <person name="Brown D.W."/>
            <person name="Nagy L.G."/>
            <person name="Floudas D."/>
            <person name="Held B.W."/>
            <person name="Levasseur A."/>
            <person name="Lombard V."/>
            <person name="Morin E."/>
            <person name="Otillar R."/>
            <person name="Lindquist E.A."/>
            <person name="Sun H."/>
            <person name="LaButti K.M."/>
            <person name="Schmutz J."/>
            <person name="Jabbour D."/>
            <person name="Luo H."/>
            <person name="Baker S.E."/>
            <person name="Pisabarro A.G."/>
            <person name="Walton J.D."/>
            <person name="Blanchette R.A."/>
            <person name="Henrissat B."/>
            <person name="Martin F."/>
            <person name="Cullen D."/>
            <person name="Hibbett D.S."/>
            <person name="Grigoriev I.V."/>
        </authorList>
    </citation>
    <scope>NUCLEOTIDE SEQUENCE [LARGE SCALE GENOMIC DNA]</scope>
    <source>
        <strain evidence="4">FD-172 SS1</strain>
    </source>
</reference>
<dbReference type="PANTHER" id="PTHR10900">
    <property type="entry name" value="PERIOSTIN-RELATED"/>
    <property type="match status" value="1"/>
</dbReference>
<name>A0A067MS17_BOTB1</name>
<proteinExistence type="predicted"/>
<dbReference type="InterPro" id="IPR036378">
    <property type="entry name" value="FAS1_dom_sf"/>
</dbReference>
<feature type="domain" description="FAS1" evidence="2">
    <location>
        <begin position="173"/>
        <end position="307"/>
    </location>
</feature>
<feature type="signal peptide" evidence="1">
    <location>
        <begin position="1"/>
        <end position="21"/>
    </location>
</feature>
<dbReference type="InterPro" id="IPR000782">
    <property type="entry name" value="FAS1_domain"/>
</dbReference>
<accession>A0A067MS17</accession>
<dbReference type="AlphaFoldDB" id="A0A067MS17"/>
<dbReference type="SUPFAM" id="SSF82153">
    <property type="entry name" value="FAS1 domain"/>
    <property type="match status" value="2"/>
</dbReference>
<evidence type="ECO:0000313" key="3">
    <source>
        <dbReference type="EMBL" id="KDQ17510.1"/>
    </source>
</evidence>
<dbReference type="InterPro" id="IPR050904">
    <property type="entry name" value="Adhesion/Biosynth-related"/>
</dbReference>
<protein>
    <recommendedName>
        <fullName evidence="2">FAS1 domain-containing protein</fullName>
    </recommendedName>
</protein>
<dbReference type="PANTHER" id="PTHR10900:SF122">
    <property type="entry name" value="FAS1 DOMAIN-CONTAINING PROTEIN"/>
    <property type="match status" value="1"/>
</dbReference>
<dbReference type="Gene3D" id="2.30.180.10">
    <property type="entry name" value="FAS1 domain"/>
    <property type="match status" value="2"/>
</dbReference>
<keyword evidence="4" id="KW-1185">Reference proteome</keyword>
<dbReference type="Pfam" id="PF02469">
    <property type="entry name" value="Fasciclin"/>
    <property type="match status" value="2"/>
</dbReference>
<dbReference type="EMBL" id="KL198023">
    <property type="protein sequence ID" value="KDQ17510.1"/>
    <property type="molecule type" value="Genomic_DNA"/>
</dbReference>
<dbReference type="GO" id="GO:0005615">
    <property type="term" value="C:extracellular space"/>
    <property type="evidence" value="ECO:0007669"/>
    <property type="project" value="TreeGrafter"/>
</dbReference>
<evidence type="ECO:0000259" key="2">
    <source>
        <dbReference type="PROSITE" id="PS50213"/>
    </source>
</evidence>
<evidence type="ECO:0000313" key="4">
    <source>
        <dbReference type="Proteomes" id="UP000027195"/>
    </source>
</evidence>
<dbReference type="PROSITE" id="PS50213">
    <property type="entry name" value="FAS1"/>
    <property type="match status" value="2"/>
</dbReference>
<dbReference type="OrthoDB" id="286301at2759"/>
<sequence length="374" mass="38310">MLPLPLLCLTVLSLAATPSLAQQTSNTSAYLTGLIDKLNSVGLRTFAGQLGKLPQDVLHELEQGNKTVFAPSNAAFGDFAPTNLSVPVLEYHIASGAYDAQNIAHAPDHSVIPTLLADPQAVQLGGNRSQVLVVQRSDTTIFVLNQILNVTVLQSDVYQNLIIHTIDARLEIPTSFTSTLNALPQWNLTTFFAQANASGVIPRIEAAHGFTAFVPVEAAFGTGGGALGGASPSTVSTVLNNHIINGTSVYSTSLGTAGSYVSASGEPFSFSKNTSGTYVTSGNTSARILQSDVIAQNGVVHVIDALLFNNQSDPGAASSVYSIATASAQSQTASGSHPTGTGQSSAGAATLGGPNGWATAFSAVGIAVGMALIV</sequence>
<dbReference type="InParanoid" id="A0A067MS17"/>
<dbReference type="GO" id="GO:0000329">
    <property type="term" value="C:fungal-type vacuole membrane"/>
    <property type="evidence" value="ECO:0007669"/>
    <property type="project" value="TreeGrafter"/>
</dbReference>
<dbReference type="SMART" id="SM00554">
    <property type="entry name" value="FAS1"/>
    <property type="match status" value="2"/>
</dbReference>
<dbReference type="GO" id="GO:0016236">
    <property type="term" value="P:macroautophagy"/>
    <property type="evidence" value="ECO:0007669"/>
    <property type="project" value="TreeGrafter"/>
</dbReference>
<gene>
    <name evidence="3" type="ORF">BOTBODRAFT_185671</name>
</gene>
<dbReference type="Proteomes" id="UP000027195">
    <property type="component" value="Unassembled WGS sequence"/>
</dbReference>
<dbReference type="STRING" id="930990.A0A067MS17"/>
<feature type="chain" id="PRO_5001641509" description="FAS1 domain-containing protein" evidence="1">
    <location>
        <begin position="22"/>
        <end position="374"/>
    </location>
</feature>
<feature type="domain" description="FAS1" evidence="2">
    <location>
        <begin position="31"/>
        <end position="170"/>
    </location>
</feature>
<keyword evidence="1" id="KW-0732">Signal</keyword>